<evidence type="ECO:0000259" key="1">
    <source>
        <dbReference type="SMART" id="SM00587"/>
    </source>
</evidence>
<dbReference type="Pfam" id="PF02958">
    <property type="entry name" value="EcKL"/>
    <property type="match status" value="1"/>
</dbReference>
<dbReference type="SMART" id="SM00587">
    <property type="entry name" value="CHK"/>
    <property type="match status" value="1"/>
</dbReference>
<proteinExistence type="predicted"/>
<dbReference type="Proteomes" id="UP001152799">
    <property type="component" value="Chromosome 4"/>
</dbReference>
<dbReference type="PANTHER" id="PTHR11012:SF48">
    <property type="entry name" value="CHK KINASE-LIKE DOMAIN-CONTAINING PROTEIN-RELATED"/>
    <property type="match status" value="1"/>
</dbReference>
<dbReference type="AlphaFoldDB" id="A0A9N9MSC7"/>
<dbReference type="OrthoDB" id="190089at2759"/>
<dbReference type="InterPro" id="IPR015897">
    <property type="entry name" value="CHK_kinase-like"/>
</dbReference>
<dbReference type="InterPro" id="IPR011009">
    <property type="entry name" value="Kinase-like_dom_sf"/>
</dbReference>
<accession>A0A9N9MSC7</accession>
<sequence>MLPQISKEDVLLAIEHKIGHRNFTILSQALNPVEEKTGLLGDHYILTISIQSNVNNQETLLNFFVKAFPVQEALAEFASASGAFEKEEFSYKLFETYEHNLIRNCVANCYLIQPNKYLILENLGEYIMPNKYECLTYENILVILRHLAQFHASTLIFEEKSNKKIIEGNEKIFQDCLYRDGAQFANKNAIASTLNCILFEIDYFKFPKKMSSAAETLYKKIFDLVKPSKKFRNVLCHGDLWASNLMLKPDGCKFVDFQSIRYVPPSHDVLSLIFSTTSRDFRKNHLYELLGIYYNYLEKILKISGYNLDKILPFQEFLESCEEQKLFAILSAAGIIPLILSKRELIEKYYSDKELYYKVFREDRSVLIIDNEDNDVFMTRAKESIEDLIEECTKFCEIKNC</sequence>
<gene>
    <name evidence="2" type="ORF">CEUTPL_LOCUS8163</name>
</gene>
<dbReference type="EMBL" id="OU892280">
    <property type="protein sequence ID" value="CAG9767602.1"/>
    <property type="molecule type" value="Genomic_DNA"/>
</dbReference>
<name>A0A9N9MSC7_9CUCU</name>
<dbReference type="InterPro" id="IPR004119">
    <property type="entry name" value="EcKL"/>
</dbReference>
<dbReference type="SUPFAM" id="SSF56112">
    <property type="entry name" value="Protein kinase-like (PK-like)"/>
    <property type="match status" value="1"/>
</dbReference>
<evidence type="ECO:0000313" key="2">
    <source>
        <dbReference type="EMBL" id="CAG9767602.1"/>
    </source>
</evidence>
<evidence type="ECO:0000313" key="3">
    <source>
        <dbReference type="Proteomes" id="UP001152799"/>
    </source>
</evidence>
<dbReference type="PANTHER" id="PTHR11012">
    <property type="entry name" value="PROTEIN KINASE-LIKE DOMAIN-CONTAINING"/>
    <property type="match status" value="1"/>
</dbReference>
<feature type="domain" description="CHK kinase-like" evidence="1">
    <location>
        <begin position="118"/>
        <end position="303"/>
    </location>
</feature>
<reference evidence="2" key="1">
    <citation type="submission" date="2022-01" db="EMBL/GenBank/DDBJ databases">
        <authorList>
            <person name="King R."/>
        </authorList>
    </citation>
    <scope>NUCLEOTIDE SEQUENCE</scope>
</reference>
<dbReference type="Gene3D" id="3.90.1200.10">
    <property type="match status" value="1"/>
</dbReference>
<keyword evidence="3" id="KW-1185">Reference proteome</keyword>
<organism evidence="2 3">
    <name type="scientific">Ceutorhynchus assimilis</name>
    <name type="common">cabbage seed weevil</name>
    <dbReference type="NCBI Taxonomy" id="467358"/>
    <lineage>
        <taxon>Eukaryota</taxon>
        <taxon>Metazoa</taxon>
        <taxon>Ecdysozoa</taxon>
        <taxon>Arthropoda</taxon>
        <taxon>Hexapoda</taxon>
        <taxon>Insecta</taxon>
        <taxon>Pterygota</taxon>
        <taxon>Neoptera</taxon>
        <taxon>Endopterygota</taxon>
        <taxon>Coleoptera</taxon>
        <taxon>Polyphaga</taxon>
        <taxon>Cucujiformia</taxon>
        <taxon>Curculionidae</taxon>
        <taxon>Ceutorhynchinae</taxon>
        <taxon>Ceutorhynchus</taxon>
    </lineage>
</organism>
<protein>
    <recommendedName>
        <fullName evidence="1">CHK kinase-like domain-containing protein</fullName>
    </recommendedName>
</protein>